<name>A0A923LQ56_9FIRM</name>
<keyword evidence="2" id="KW-1185">Reference proteome</keyword>
<proteinExistence type="predicted"/>
<accession>A0A923LQ56</accession>
<evidence type="ECO:0000313" key="2">
    <source>
        <dbReference type="Proteomes" id="UP000606720"/>
    </source>
</evidence>
<reference evidence="1" key="1">
    <citation type="submission" date="2020-08" db="EMBL/GenBank/DDBJ databases">
        <title>Genome public.</title>
        <authorList>
            <person name="Liu C."/>
            <person name="Sun Q."/>
        </authorList>
    </citation>
    <scope>NUCLEOTIDE SEQUENCE</scope>
    <source>
        <strain evidence="1">BX1005</strain>
    </source>
</reference>
<dbReference type="AlphaFoldDB" id="A0A923LQ56"/>
<dbReference type="Proteomes" id="UP000606720">
    <property type="component" value="Unassembled WGS sequence"/>
</dbReference>
<dbReference type="RefSeq" id="WP_186867027.1">
    <property type="nucleotide sequence ID" value="NZ_JACOPH010000006.1"/>
</dbReference>
<gene>
    <name evidence="1" type="ORF">H8S17_08765</name>
</gene>
<sequence>MRNKSKLAKIRKKSVPTYPREWMYMCRDEVRLAQIKEALEEDYEMEYWDEAGVLEVELPSETASSVDFETVDMARADEMTDAYMKEHDIKTVFLVSIDPLDYEAAKTAMQKVIQAFGGFFCGDTPDFLPLVKS</sequence>
<organism evidence="1 2">
    <name type="scientific">Roseburia zhanii</name>
    <dbReference type="NCBI Taxonomy" id="2763064"/>
    <lineage>
        <taxon>Bacteria</taxon>
        <taxon>Bacillati</taxon>
        <taxon>Bacillota</taxon>
        <taxon>Clostridia</taxon>
        <taxon>Lachnospirales</taxon>
        <taxon>Lachnospiraceae</taxon>
        <taxon>Roseburia</taxon>
    </lineage>
</organism>
<evidence type="ECO:0000313" key="1">
    <source>
        <dbReference type="EMBL" id="MBC5714300.1"/>
    </source>
</evidence>
<protein>
    <submittedName>
        <fullName evidence="1">Uncharacterized protein</fullName>
    </submittedName>
</protein>
<comment type="caution">
    <text evidence="1">The sequence shown here is derived from an EMBL/GenBank/DDBJ whole genome shotgun (WGS) entry which is preliminary data.</text>
</comment>
<dbReference type="EMBL" id="JACOPH010000006">
    <property type="protein sequence ID" value="MBC5714300.1"/>
    <property type="molecule type" value="Genomic_DNA"/>
</dbReference>